<organism evidence="1 2">
    <name type="scientific">Shewanella vesiculosa</name>
    <dbReference type="NCBI Taxonomy" id="518738"/>
    <lineage>
        <taxon>Bacteria</taxon>
        <taxon>Pseudomonadati</taxon>
        <taxon>Pseudomonadota</taxon>
        <taxon>Gammaproteobacteria</taxon>
        <taxon>Alteromonadales</taxon>
        <taxon>Shewanellaceae</taxon>
        <taxon>Shewanella</taxon>
    </lineage>
</organism>
<accession>A0ABV0FVZ7</accession>
<proteinExistence type="predicted"/>
<dbReference type="RefSeq" id="WP_347690630.1">
    <property type="nucleotide sequence ID" value="NZ_JBDPZN010000007.1"/>
</dbReference>
<sequence length="219" mass="24596">MADDQPIMAFDVAWNDHYISQGRNNLANGGIVWGVASVAKDNLVAFAIAGRATQVHYIEWNAGLEYTLQLHDEVDLSLGYQRVECYGAERTSDNEFFSSLTYNGIRWLVPIINYTFATEAAGYFVELSLHSPWDINERLTLTPYLVHGVDFQYSSEQHNGANHVQFGLEALYQLTANLTVSAQLSRTIALEDIKLQARTENHQGSLDTTYTGVHIGWTF</sequence>
<comment type="caution">
    <text evidence="1">The sequence shown here is derived from an EMBL/GenBank/DDBJ whole genome shotgun (WGS) entry which is preliminary data.</text>
</comment>
<name>A0ABV0FVZ7_9GAMM</name>
<dbReference type="Proteomes" id="UP001477278">
    <property type="component" value="Unassembled WGS sequence"/>
</dbReference>
<protein>
    <recommendedName>
        <fullName evidence="3">DUF481 domain-containing protein</fullName>
    </recommendedName>
</protein>
<keyword evidence="2" id="KW-1185">Reference proteome</keyword>
<evidence type="ECO:0000313" key="1">
    <source>
        <dbReference type="EMBL" id="MEO3683773.1"/>
    </source>
</evidence>
<reference evidence="1 2" key="1">
    <citation type="submission" date="2024-05" db="EMBL/GenBank/DDBJ databases">
        <title>Genome sequencing of Marine Estuary Bacteria, Shewanella vesiculosa and S. baltica, and Pseudomonas syringae.</title>
        <authorList>
            <person name="Gurung A."/>
            <person name="Maclea K.S."/>
        </authorList>
    </citation>
    <scope>NUCLEOTIDE SEQUENCE [LARGE SCALE GENOMIC DNA]</scope>
    <source>
        <strain evidence="1 2">1A</strain>
    </source>
</reference>
<dbReference type="EMBL" id="JBDPZN010000007">
    <property type="protein sequence ID" value="MEO3683773.1"/>
    <property type="molecule type" value="Genomic_DNA"/>
</dbReference>
<evidence type="ECO:0000313" key="2">
    <source>
        <dbReference type="Proteomes" id="UP001477278"/>
    </source>
</evidence>
<evidence type="ECO:0008006" key="3">
    <source>
        <dbReference type="Google" id="ProtNLM"/>
    </source>
</evidence>
<gene>
    <name evidence="1" type="ORF">ABHN84_15970</name>
</gene>